<dbReference type="EMBL" id="JH795876">
    <property type="protein sequence ID" value="EJT97543.1"/>
    <property type="molecule type" value="Genomic_DNA"/>
</dbReference>
<dbReference type="GO" id="GO:0000077">
    <property type="term" value="P:DNA damage checkpoint signaling"/>
    <property type="evidence" value="ECO:0007669"/>
    <property type="project" value="InterPro"/>
</dbReference>
<evidence type="ECO:0000313" key="2">
    <source>
        <dbReference type="EMBL" id="EJT97543.1"/>
    </source>
</evidence>
<reference evidence="2 3" key="1">
    <citation type="journal article" date="2012" name="Science">
        <title>The Paleozoic origin of enzymatic lignin decomposition reconstructed from 31 fungal genomes.</title>
        <authorList>
            <person name="Floudas D."/>
            <person name="Binder M."/>
            <person name="Riley R."/>
            <person name="Barry K."/>
            <person name="Blanchette R.A."/>
            <person name="Henrissat B."/>
            <person name="Martinez A.T."/>
            <person name="Otillar R."/>
            <person name="Spatafora J.W."/>
            <person name="Yadav J.S."/>
            <person name="Aerts A."/>
            <person name="Benoit I."/>
            <person name="Boyd A."/>
            <person name="Carlson A."/>
            <person name="Copeland A."/>
            <person name="Coutinho P.M."/>
            <person name="de Vries R.P."/>
            <person name="Ferreira P."/>
            <person name="Findley K."/>
            <person name="Foster B."/>
            <person name="Gaskell J."/>
            <person name="Glotzer D."/>
            <person name="Gorecki P."/>
            <person name="Heitman J."/>
            <person name="Hesse C."/>
            <person name="Hori C."/>
            <person name="Igarashi K."/>
            <person name="Jurgens J.A."/>
            <person name="Kallen N."/>
            <person name="Kersten P."/>
            <person name="Kohler A."/>
            <person name="Kuees U."/>
            <person name="Kumar T.K.A."/>
            <person name="Kuo A."/>
            <person name="LaButti K."/>
            <person name="Larrondo L.F."/>
            <person name="Lindquist E."/>
            <person name="Ling A."/>
            <person name="Lombard V."/>
            <person name="Lucas S."/>
            <person name="Lundell T."/>
            <person name="Martin R."/>
            <person name="McLaughlin D.J."/>
            <person name="Morgenstern I."/>
            <person name="Morin E."/>
            <person name="Murat C."/>
            <person name="Nagy L.G."/>
            <person name="Nolan M."/>
            <person name="Ohm R.A."/>
            <person name="Patyshakuliyeva A."/>
            <person name="Rokas A."/>
            <person name="Ruiz-Duenas F.J."/>
            <person name="Sabat G."/>
            <person name="Salamov A."/>
            <person name="Samejima M."/>
            <person name="Schmutz J."/>
            <person name="Slot J.C."/>
            <person name="St John F."/>
            <person name="Stenlid J."/>
            <person name="Sun H."/>
            <person name="Sun S."/>
            <person name="Syed K."/>
            <person name="Tsang A."/>
            <person name="Wiebenga A."/>
            <person name="Young D."/>
            <person name="Pisabarro A."/>
            <person name="Eastwood D.C."/>
            <person name="Martin F."/>
            <person name="Cullen D."/>
            <person name="Grigoriev I.V."/>
            <person name="Hibbett D.S."/>
        </authorList>
    </citation>
    <scope>NUCLEOTIDE SEQUENCE [LARGE SCALE GENOMIC DNA]</scope>
    <source>
        <strain evidence="2 3">DJM-731 SS1</strain>
    </source>
</reference>
<sequence>MLPAQLMQAMHGFTMICLTTVLEGLIEDDCKPIFAVQLSILLTALDVFGSGGLHVQSWGTQTAALIEWSGIGHCFLITLHEVDSEDCCSTQAALSTYEWHSNAHVLYDEYPESMALCGLSKSFFSCTQHSFVRIMCTVMPGKHFVDLLHKISGSSDPDYIYISFSTAPPMEDGRSLACISFKWECSMGFSKSSVHYSSSDTNPSVVTFLEIDTLEEDMMKFKYCASAILAMNLAASMAQSCLTAFMPH</sequence>
<protein>
    <submittedName>
        <fullName evidence="2">Uncharacterized protein</fullName>
    </submittedName>
</protein>
<feature type="chain" id="PRO_5004067045" evidence="1">
    <location>
        <begin position="25"/>
        <end position="248"/>
    </location>
</feature>
<dbReference type="AlphaFoldDB" id="M5FQ62"/>
<name>M5FQ62_DACPD</name>
<keyword evidence="1" id="KW-0732">Signal</keyword>
<dbReference type="HOGENOM" id="CLU_1120156_0_0_1"/>
<evidence type="ECO:0000313" key="3">
    <source>
        <dbReference type="Proteomes" id="UP000030653"/>
    </source>
</evidence>
<accession>M5FQ62</accession>
<gene>
    <name evidence="2" type="ORF">DACRYDRAFT_18532</name>
</gene>
<dbReference type="Gene3D" id="3.70.10.10">
    <property type="match status" value="1"/>
</dbReference>
<dbReference type="RefSeq" id="XP_040624441.1">
    <property type="nucleotide sequence ID" value="XM_040771365.1"/>
</dbReference>
<dbReference type="Proteomes" id="UP000030653">
    <property type="component" value="Unassembled WGS sequence"/>
</dbReference>
<dbReference type="GeneID" id="63686427"/>
<evidence type="ECO:0000256" key="1">
    <source>
        <dbReference type="SAM" id="SignalP"/>
    </source>
</evidence>
<proteinExistence type="predicted"/>
<organism evidence="2 3">
    <name type="scientific">Dacryopinax primogenitus (strain DJM 731)</name>
    <name type="common">Brown rot fungus</name>
    <dbReference type="NCBI Taxonomy" id="1858805"/>
    <lineage>
        <taxon>Eukaryota</taxon>
        <taxon>Fungi</taxon>
        <taxon>Dikarya</taxon>
        <taxon>Basidiomycota</taxon>
        <taxon>Agaricomycotina</taxon>
        <taxon>Dacrymycetes</taxon>
        <taxon>Dacrymycetales</taxon>
        <taxon>Dacrymycetaceae</taxon>
        <taxon>Dacryopinax</taxon>
    </lineage>
</organism>
<keyword evidence="3" id="KW-1185">Reference proteome</keyword>
<feature type="signal peptide" evidence="1">
    <location>
        <begin position="1"/>
        <end position="24"/>
    </location>
</feature>